<evidence type="ECO:0000313" key="2">
    <source>
        <dbReference type="EMBL" id="JAD82142.1"/>
    </source>
</evidence>
<accession>A0A0A9DEI7</accession>
<reference evidence="2" key="2">
    <citation type="journal article" date="2015" name="Data Brief">
        <title>Shoot transcriptome of the giant reed, Arundo donax.</title>
        <authorList>
            <person name="Barrero R.A."/>
            <person name="Guerrero F.D."/>
            <person name="Moolhuijzen P."/>
            <person name="Goolsby J.A."/>
            <person name="Tidwell J."/>
            <person name="Bellgard S.E."/>
            <person name="Bellgard M.I."/>
        </authorList>
    </citation>
    <scope>NUCLEOTIDE SEQUENCE</scope>
    <source>
        <tissue evidence="2">Shoot tissue taken approximately 20 cm above the soil surface</tissue>
    </source>
</reference>
<feature type="compositionally biased region" description="Low complexity" evidence="1">
    <location>
        <begin position="8"/>
        <end position="21"/>
    </location>
</feature>
<sequence length="64" mass="6981">MQSPDLFTRGPSGSTSPPATGSRRHPKQVTRLPLSHRRARKPPPPLQIPTRRRSPSAITTEGAC</sequence>
<dbReference type="EMBL" id="GBRH01215753">
    <property type="protein sequence ID" value="JAD82142.1"/>
    <property type="molecule type" value="Transcribed_RNA"/>
</dbReference>
<protein>
    <submittedName>
        <fullName evidence="2">Uncharacterized protein</fullName>
    </submittedName>
</protein>
<proteinExistence type="predicted"/>
<feature type="compositionally biased region" description="Basic residues" evidence="1">
    <location>
        <begin position="22"/>
        <end position="41"/>
    </location>
</feature>
<reference evidence="2" key="1">
    <citation type="submission" date="2014-09" db="EMBL/GenBank/DDBJ databases">
        <authorList>
            <person name="Magalhaes I.L.F."/>
            <person name="Oliveira U."/>
            <person name="Santos F.R."/>
            <person name="Vidigal T.H.D.A."/>
            <person name="Brescovit A.D."/>
            <person name="Santos A.J."/>
        </authorList>
    </citation>
    <scope>NUCLEOTIDE SEQUENCE</scope>
    <source>
        <tissue evidence="2">Shoot tissue taken approximately 20 cm above the soil surface</tissue>
    </source>
</reference>
<evidence type="ECO:0000256" key="1">
    <source>
        <dbReference type="SAM" id="MobiDB-lite"/>
    </source>
</evidence>
<dbReference type="AlphaFoldDB" id="A0A0A9DEI7"/>
<name>A0A0A9DEI7_ARUDO</name>
<organism evidence="2">
    <name type="scientific">Arundo donax</name>
    <name type="common">Giant reed</name>
    <name type="synonym">Donax arundinaceus</name>
    <dbReference type="NCBI Taxonomy" id="35708"/>
    <lineage>
        <taxon>Eukaryota</taxon>
        <taxon>Viridiplantae</taxon>
        <taxon>Streptophyta</taxon>
        <taxon>Embryophyta</taxon>
        <taxon>Tracheophyta</taxon>
        <taxon>Spermatophyta</taxon>
        <taxon>Magnoliopsida</taxon>
        <taxon>Liliopsida</taxon>
        <taxon>Poales</taxon>
        <taxon>Poaceae</taxon>
        <taxon>PACMAD clade</taxon>
        <taxon>Arundinoideae</taxon>
        <taxon>Arundineae</taxon>
        <taxon>Arundo</taxon>
    </lineage>
</organism>
<feature type="region of interest" description="Disordered" evidence="1">
    <location>
        <begin position="1"/>
        <end position="64"/>
    </location>
</feature>